<dbReference type="Gene3D" id="3.40.50.300">
    <property type="entry name" value="P-loop containing nucleotide triphosphate hydrolases"/>
    <property type="match status" value="1"/>
</dbReference>
<sequence>MSQFVVSARKYRPVRFDEVVGQQHVSQTLKNALQTDHLAHAFLFCGPRGVGKTTSARILAKVLNCQNRTEDYEPCNKCDSCVSFDDNANVYIRELDAASNNSVDHIRSLNEQARIPLDKGRSRIFIVDEVHMLSQAAFNAFLKTLEEPPPNTIFILATTEKHKIIPTILSRCQIFDFKRIQPVDIIGHLKSICAEEGISADEDALHIIAQKADGALRDALSIFDRIVSFSGKEITYDGVIENLNVLDYDYFFRAVDAILTENRGGMLLLFDEILRKGFDEDLFLNGLAAHVRDLLVCKDEATLKLLEVGEKLKQRYHQQAALAPPALLLTILDIANDCDLGFRMARNKRLHVEMSLLKMTAVKRAFRNEPTVIASSSEASPAPAAAAAEKKSPDATQTVTATGIAGGEVADKPEPDPKLEAPAPSPKPEAPSSSAAAPDAYQSLDLNNLMAEIDETPSAITPATNLPELTQETLQHAWDTFLRDNKTTTLALQIKLAVPTLEGEEIIVRMGSQRVMASLRDDDTLIAFLRETFQRPSLIMLLKLDKTLRTATQPTVKKRLTAKDKFLMMREKNPAIDDLRKRFDLRPEE</sequence>
<evidence type="ECO:0000256" key="1">
    <source>
        <dbReference type="ARBA" id="ARBA00006360"/>
    </source>
</evidence>
<evidence type="ECO:0000313" key="11">
    <source>
        <dbReference type="EMBL" id="SEQ52941.1"/>
    </source>
</evidence>
<evidence type="ECO:0000256" key="6">
    <source>
        <dbReference type="ARBA" id="ARBA00022932"/>
    </source>
</evidence>
<keyword evidence="2" id="KW-0479">Metal-binding</keyword>
<feature type="domain" description="AAA+ ATPase" evidence="10">
    <location>
        <begin position="38"/>
        <end position="181"/>
    </location>
</feature>
<evidence type="ECO:0000256" key="5">
    <source>
        <dbReference type="ARBA" id="ARBA00022840"/>
    </source>
</evidence>
<evidence type="ECO:0000256" key="3">
    <source>
        <dbReference type="ARBA" id="ARBA00022741"/>
    </source>
</evidence>
<comment type="function">
    <text evidence="8">DNA polymerase III is a complex, multichain enzyme responsible for most of the replicative synthesis in bacteria. This DNA polymerase also exhibits 3' to 5' exonuclease activity.</text>
</comment>
<reference evidence="12" key="1">
    <citation type="submission" date="2016-10" db="EMBL/GenBank/DDBJ databases">
        <authorList>
            <person name="Varghese N."/>
            <person name="Submissions S."/>
        </authorList>
    </citation>
    <scope>NUCLEOTIDE SEQUENCE [LARGE SCALE GENOMIC DNA]</scope>
    <source>
        <strain evidence="12">DSM 24740</strain>
    </source>
</reference>
<dbReference type="FunCoup" id="A0A1H9GS84">
    <property type="interactions" value="241"/>
</dbReference>
<dbReference type="GO" id="GO:0005524">
    <property type="term" value="F:ATP binding"/>
    <property type="evidence" value="ECO:0007669"/>
    <property type="project" value="UniProtKB-KW"/>
</dbReference>
<dbReference type="PANTHER" id="PTHR11669">
    <property type="entry name" value="REPLICATION FACTOR C / DNA POLYMERASE III GAMMA-TAU SUBUNIT"/>
    <property type="match status" value="1"/>
</dbReference>
<gene>
    <name evidence="8" type="primary">dnaX</name>
    <name evidence="11" type="ORF">SAMN05444359_11186</name>
</gene>
<dbReference type="CDD" id="cd18137">
    <property type="entry name" value="HLD_clamp_pol_III_gamma_tau"/>
    <property type="match status" value="1"/>
</dbReference>
<dbReference type="EMBL" id="FOFB01000011">
    <property type="protein sequence ID" value="SEQ52941.1"/>
    <property type="molecule type" value="Genomic_DNA"/>
</dbReference>
<keyword evidence="3 8" id="KW-0547">Nucleotide-binding</keyword>
<dbReference type="SMART" id="SM00382">
    <property type="entry name" value="AAA"/>
    <property type="match status" value="1"/>
</dbReference>
<dbReference type="CDD" id="cd00009">
    <property type="entry name" value="AAA"/>
    <property type="match status" value="1"/>
</dbReference>
<protein>
    <recommendedName>
        <fullName evidence="8">DNA polymerase III subunit gamma/tau</fullName>
        <ecNumber evidence="8">2.7.7.7</ecNumber>
    </recommendedName>
</protein>
<dbReference type="InterPro" id="IPR045085">
    <property type="entry name" value="HLD_clamp_pol_III_gamma_tau"/>
</dbReference>
<evidence type="ECO:0000256" key="9">
    <source>
        <dbReference type="SAM" id="MobiDB-lite"/>
    </source>
</evidence>
<keyword evidence="12" id="KW-1185">Reference proteome</keyword>
<dbReference type="PRINTS" id="PR00300">
    <property type="entry name" value="CLPPROTEASEA"/>
</dbReference>
<feature type="compositionally biased region" description="Low complexity" evidence="9">
    <location>
        <begin position="374"/>
        <end position="387"/>
    </location>
</feature>
<dbReference type="FunFam" id="3.40.50.300:FF:000014">
    <property type="entry name" value="DNA polymerase III subunit gamma/tau"/>
    <property type="match status" value="1"/>
</dbReference>
<dbReference type="NCBIfam" id="NF004046">
    <property type="entry name" value="PRK05563.1"/>
    <property type="match status" value="1"/>
</dbReference>
<dbReference type="InterPro" id="IPR008921">
    <property type="entry name" value="DNA_pol3_clamp-load_cplx_C"/>
</dbReference>
<dbReference type="InterPro" id="IPR027417">
    <property type="entry name" value="P-loop_NTPase"/>
</dbReference>
<dbReference type="InterPro" id="IPR050238">
    <property type="entry name" value="DNA_Rep/Repair_Clamp_Loader"/>
</dbReference>
<dbReference type="Gene3D" id="1.10.8.60">
    <property type="match status" value="1"/>
</dbReference>
<keyword evidence="8" id="KW-0808">Transferase</keyword>
<dbReference type="InterPro" id="IPR003593">
    <property type="entry name" value="AAA+_ATPase"/>
</dbReference>
<dbReference type="AlphaFoldDB" id="A0A1H9GS84"/>
<feature type="compositionally biased region" description="Basic and acidic residues" evidence="9">
    <location>
        <begin position="409"/>
        <end position="419"/>
    </location>
</feature>
<keyword evidence="8" id="KW-0235">DNA replication</keyword>
<evidence type="ECO:0000256" key="7">
    <source>
        <dbReference type="ARBA" id="ARBA00049244"/>
    </source>
</evidence>
<keyword evidence="8" id="KW-0548">Nucleotidyltransferase</keyword>
<evidence type="ECO:0000259" key="10">
    <source>
        <dbReference type="SMART" id="SM00382"/>
    </source>
</evidence>
<dbReference type="GO" id="GO:0003887">
    <property type="term" value="F:DNA-directed DNA polymerase activity"/>
    <property type="evidence" value="ECO:0007669"/>
    <property type="project" value="UniProtKB-KW"/>
</dbReference>
<organism evidence="11 12">
    <name type="scientific">Neolewinella agarilytica</name>
    <dbReference type="NCBI Taxonomy" id="478744"/>
    <lineage>
        <taxon>Bacteria</taxon>
        <taxon>Pseudomonadati</taxon>
        <taxon>Bacteroidota</taxon>
        <taxon>Saprospiria</taxon>
        <taxon>Saprospirales</taxon>
        <taxon>Lewinellaceae</taxon>
        <taxon>Neolewinella</taxon>
    </lineage>
</organism>
<dbReference type="InParanoid" id="A0A1H9GS84"/>
<dbReference type="Pfam" id="PF13177">
    <property type="entry name" value="DNA_pol3_delta2"/>
    <property type="match status" value="1"/>
</dbReference>
<name>A0A1H9GS84_9BACT</name>
<dbReference type="SUPFAM" id="SSF52540">
    <property type="entry name" value="P-loop containing nucleoside triphosphate hydrolases"/>
    <property type="match status" value="1"/>
</dbReference>
<comment type="similarity">
    <text evidence="1 8">Belongs to the DnaX/STICHEL family.</text>
</comment>
<dbReference type="Pfam" id="PF22608">
    <property type="entry name" value="DNAX_ATPase_lid"/>
    <property type="match status" value="1"/>
</dbReference>
<evidence type="ECO:0000256" key="4">
    <source>
        <dbReference type="ARBA" id="ARBA00022833"/>
    </source>
</evidence>
<dbReference type="OrthoDB" id="9810148at2"/>
<dbReference type="FunFam" id="1.10.8.60:FF:000013">
    <property type="entry name" value="DNA polymerase III subunit gamma/tau"/>
    <property type="match status" value="1"/>
</dbReference>
<dbReference type="Proteomes" id="UP000199021">
    <property type="component" value="Unassembled WGS sequence"/>
</dbReference>
<proteinExistence type="inferred from homology"/>
<dbReference type="GO" id="GO:0006261">
    <property type="term" value="P:DNA-templated DNA replication"/>
    <property type="evidence" value="ECO:0007669"/>
    <property type="project" value="TreeGrafter"/>
</dbReference>
<feature type="region of interest" description="Disordered" evidence="9">
    <location>
        <begin position="373"/>
        <end position="437"/>
    </location>
</feature>
<evidence type="ECO:0000256" key="8">
    <source>
        <dbReference type="RuleBase" id="RU364063"/>
    </source>
</evidence>
<dbReference type="NCBIfam" id="TIGR02397">
    <property type="entry name" value="dnaX_nterm"/>
    <property type="match status" value="1"/>
</dbReference>
<dbReference type="EC" id="2.7.7.7" evidence="8"/>
<dbReference type="Gene3D" id="1.20.272.10">
    <property type="match status" value="1"/>
</dbReference>
<dbReference type="InterPro" id="IPR012763">
    <property type="entry name" value="DNA_pol_III_sug/sutau_N"/>
</dbReference>
<dbReference type="STRING" id="478744.SAMN05444359_11186"/>
<dbReference type="InterPro" id="IPR001270">
    <property type="entry name" value="ClpA/B"/>
</dbReference>
<keyword evidence="6 8" id="KW-0239">DNA-directed DNA polymerase</keyword>
<keyword evidence="4" id="KW-0862">Zinc</keyword>
<evidence type="ECO:0000256" key="2">
    <source>
        <dbReference type="ARBA" id="ARBA00022723"/>
    </source>
</evidence>
<dbReference type="GO" id="GO:0003677">
    <property type="term" value="F:DNA binding"/>
    <property type="evidence" value="ECO:0007669"/>
    <property type="project" value="InterPro"/>
</dbReference>
<comment type="catalytic activity">
    <reaction evidence="7 8">
        <text>DNA(n) + a 2'-deoxyribonucleoside 5'-triphosphate = DNA(n+1) + diphosphate</text>
        <dbReference type="Rhea" id="RHEA:22508"/>
        <dbReference type="Rhea" id="RHEA-COMP:17339"/>
        <dbReference type="Rhea" id="RHEA-COMP:17340"/>
        <dbReference type="ChEBI" id="CHEBI:33019"/>
        <dbReference type="ChEBI" id="CHEBI:61560"/>
        <dbReference type="ChEBI" id="CHEBI:173112"/>
        <dbReference type="EC" id="2.7.7.7"/>
    </reaction>
</comment>
<keyword evidence="5 8" id="KW-0067">ATP-binding</keyword>
<comment type="subunit">
    <text evidence="8">DNA polymerase III contains a core (composed of alpha, epsilon and theta chains) that associates with a tau subunit. This core dimerizes to form the POLIII' complex. PolIII' associates with the gamma complex (composed of gamma, delta, delta', psi and chi chains) and with the beta chain to form the complete DNA polymerase III complex.</text>
</comment>
<dbReference type="PANTHER" id="PTHR11669:SF0">
    <property type="entry name" value="PROTEIN STICHEL-LIKE 2"/>
    <property type="match status" value="1"/>
</dbReference>
<dbReference type="RefSeq" id="WP_090168443.1">
    <property type="nucleotide sequence ID" value="NZ_FOFB01000011.1"/>
</dbReference>
<evidence type="ECO:0000313" key="12">
    <source>
        <dbReference type="Proteomes" id="UP000199021"/>
    </source>
</evidence>
<accession>A0A1H9GS84</accession>
<dbReference type="SUPFAM" id="SSF48019">
    <property type="entry name" value="post-AAA+ oligomerization domain-like"/>
    <property type="match status" value="1"/>
</dbReference>
<dbReference type="GO" id="GO:0009360">
    <property type="term" value="C:DNA polymerase III complex"/>
    <property type="evidence" value="ECO:0007669"/>
    <property type="project" value="InterPro"/>
</dbReference>
<dbReference type="GO" id="GO:0046872">
    <property type="term" value="F:metal ion binding"/>
    <property type="evidence" value="ECO:0007669"/>
    <property type="project" value="UniProtKB-KW"/>
</dbReference>